<comment type="caution">
    <text evidence="3">The sequence shown here is derived from an EMBL/GenBank/DDBJ whole genome shotgun (WGS) entry which is preliminary data.</text>
</comment>
<evidence type="ECO:0000313" key="4">
    <source>
        <dbReference type="Proteomes" id="UP001157125"/>
    </source>
</evidence>
<dbReference type="EMBL" id="BSUN01000001">
    <property type="protein sequence ID" value="GMA33903.1"/>
    <property type="molecule type" value="Genomic_DNA"/>
</dbReference>
<keyword evidence="1" id="KW-0547">Nucleotide-binding</keyword>
<dbReference type="Proteomes" id="UP001157125">
    <property type="component" value="Unassembled WGS sequence"/>
</dbReference>
<evidence type="ECO:0008006" key="5">
    <source>
        <dbReference type="Google" id="ProtNLM"/>
    </source>
</evidence>
<accession>A0ABQ6IAY3</accession>
<organism evidence="3 4">
    <name type="scientific">Demequina litorisediminis</name>
    <dbReference type="NCBI Taxonomy" id="1849022"/>
    <lineage>
        <taxon>Bacteria</taxon>
        <taxon>Bacillati</taxon>
        <taxon>Actinomycetota</taxon>
        <taxon>Actinomycetes</taxon>
        <taxon>Micrococcales</taxon>
        <taxon>Demequinaceae</taxon>
        <taxon>Demequina</taxon>
    </lineage>
</organism>
<proteinExistence type="predicted"/>
<dbReference type="SUPFAM" id="SSF52540">
    <property type="entry name" value="P-loop containing nucleoside triphosphate hydrolases"/>
    <property type="match status" value="1"/>
</dbReference>
<keyword evidence="4" id="KW-1185">Reference proteome</keyword>
<dbReference type="Gene3D" id="3.40.50.300">
    <property type="entry name" value="P-loop containing nucleotide triphosphate hydrolases"/>
    <property type="match status" value="1"/>
</dbReference>
<evidence type="ECO:0000313" key="3">
    <source>
        <dbReference type="EMBL" id="GMA33903.1"/>
    </source>
</evidence>
<dbReference type="InterPro" id="IPR005654">
    <property type="entry name" value="ATPase_AFG1-like"/>
</dbReference>
<dbReference type="InterPro" id="IPR027417">
    <property type="entry name" value="P-loop_NTPase"/>
</dbReference>
<gene>
    <name evidence="3" type="ORF">GCM10025876_01070</name>
</gene>
<name>A0ABQ6IAY3_9MICO</name>
<protein>
    <recommendedName>
        <fullName evidence="5">Cell division protein ZapE</fullName>
    </recommendedName>
</protein>
<keyword evidence="2" id="KW-0067">ATP-binding</keyword>
<reference evidence="4" key="1">
    <citation type="journal article" date="2019" name="Int. J. Syst. Evol. Microbiol.">
        <title>The Global Catalogue of Microorganisms (GCM) 10K type strain sequencing project: providing services to taxonomists for standard genome sequencing and annotation.</title>
        <authorList>
            <consortium name="The Broad Institute Genomics Platform"/>
            <consortium name="The Broad Institute Genome Sequencing Center for Infectious Disease"/>
            <person name="Wu L."/>
            <person name="Ma J."/>
        </authorList>
    </citation>
    <scope>NUCLEOTIDE SEQUENCE [LARGE SCALE GENOMIC DNA]</scope>
    <source>
        <strain evidence="4">NBRC 112299</strain>
    </source>
</reference>
<sequence length="135" mass="14382">MTARLVGRRPHVEPDALIAALVPPPHFAGASFDSYRPDAAYPSQRDAVDAVRTFAKGVGRRGLLRRSSAGRGIYLDGGFGVGKTHLIAALAHEVGHRAAFGTFVEYTQARGRVGLPGHPAGAAGVRRGVYRRIRT</sequence>
<dbReference type="Pfam" id="PF03969">
    <property type="entry name" value="AFG1_ATPase"/>
    <property type="match status" value="1"/>
</dbReference>
<evidence type="ECO:0000256" key="1">
    <source>
        <dbReference type="ARBA" id="ARBA00022741"/>
    </source>
</evidence>
<evidence type="ECO:0000256" key="2">
    <source>
        <dbReference type="ARBA" id="ARBA00022840"/>
    </source>
</evidence>